<protein>
    <recommendedName>
        <fullName evidence="9">DNA primase large subunit</fullName>
    </recommendedName>
</protein>
<evidence type="ECO:0000256" key="2">
    <source>
        <dbReference type="ARBA" id="ARBA00022485"/>
    </source>
</evidence>
<evidence type="ECO:0000256" key="8">
    <source>
        <dbReference type="ARBA" id="ARBA00023125"/>
    </source>
</evidence>
<evidence type="ECO:0000256" key="5">
    <source>
        <dbReference type="ARBA" id="ARBA00022723"/>
    </source>
</evidence>
<feature type="domain" description="DNA primase large subunit C-terminal" evidence="11">
    <location>
        <begin position="311"/>
        <end position="487"/>
    </location>
</feature>
<dbReference type="EMBL" id="KV454428">
    <property type="protein sequence ID" value="ODQ81108.1"/>
    <property type="molecule type" value="Genomic_DNA"/>
</dbReference>
<evidence type="ECO:0000313" key="13">
    <source>
        <dbReference type="Proteomes" id="UP000094336"/>
    </source>
</evidence>
<dbReference type="Pfam" id="PF26466">
    <property type="entry name" value="DNA_primase_lrg_N"/>
    <property type="match status" value="1"/>
</dbReference>
<keyword evidence="6 9" id="KW-0408">Iron</keyword>
<sequence>MFRQTKRRTDGRKNYDAVVYQSSGATQYNSRLSFYAQPPLEEITLEEFETWAIDRLKVLIEIESSLARTKSTKDIEAIVKPLLAKLLPLTSNASDAVKTQERKKDHYSHYILRLVFCRTEDLRKKFIRNELMLFKIRYALLSPQEQKDFVNDNRDTLPWDYLPEGDRAELAQQLYSASQALVRSIVSLNDEKLGDDTIKATMAKQLFIMVPFEKVPDLVASRMVLIRKGNAYIPSMAQLSLLAMEYTAKLDDALVKTFRALPRLDEDDRLVPLLNHLSTNFSSFESGMEFGTDAANTADIQASTVGSAKIMSHMPLCATNMLQGLFANHHMKYTGRQQLGVFLKGIGLNVDEALKFWQDSFCNGAGGMTSETFNKEYKYNIRHMYGLEGGRINYKPWNCSTVLAKPKPSKGEFHGCPYRDFHPDKLVGELNSMGINDNQDITAIMDDVAKTEYTIACTRVFELTHKNQMKGGKNFDQMHINHPNLYFDRSRQLERAQGGNVN</sequence>
<dbReference type="InterPro" id="IPR016558">
    <property type="entry name" value="DNA_primase_lsu_euk"/>
</dbReference>
<evidence type="ECO:0000256" key="3">
    <source>
        <dbReference type="ARBA" id="ARBA00022515"/>
    </source>
</evidence>
<dbReference type="GO" id="GO:0005635">
    <property type="term" value="C:nuclear envelope"/>
    <property type="evidence" value="ECO:0007669"/>
    <property type="project" value="EnsemblFungi"/>
</dbReference>
<dbReference type="GO" id="GO:0046872">
    <property type="term" value="F:metal ion binding"/>
    <property type="evidence" value="ECO:0007669"/>
    <property type="project" value="UniProtKB-UniRule"/>
</dbReference>
<evidence type="ECO:0000256" key="7">
    <source>
        <dbReference type="ARBA" id="ARBA00023014"/>
    </source>
</evidence>
<feature type="binding site" evidence="10">
    <location>
        <position position="317"/>
    </location>
    <ligand>
        <name>[4Fe-4S] cluster</name>
        <dbReference type="ChEBI" id="CHEBI:49883"/>
    </ligand>
</feature>
<dbReference type="STRING" id="984486.A0A1E3QTV0"/>
<keyword evidence="2 9" id="KW-0004">4Fe-4S</keyword>
<dbReference type="GO" id="GO:0051539">
    <property type="term" value="F:4 iron, 4 sulfur cluster binding"/>
    <property type="evidence" value="ECO:0007669"/>
    <property type="project" value="UniProtKB-UniRule"/>
</dbReference>
<feature type="binding site" evidence="10">
    <location>
        <position position="416"/>
    </location>
    <ligand>
        <name>[4Fe-4S] cluster</name>
        <dbReference type="ChEBI" id="CHEBI:49883"/>
    </ligand>
</feature>
<dbReference type="Pfam" id="PF04104">
    <property type="entry name" value="DNA_primase_lrg"/>
    <property type="match status" value="1"/>
</dbReference>
<dbReference type="Gene3D" id="1.20.930.80">
    <property type="match status" value="1"/>
</dbReference>
<name>A0A1E3QTV0_9ASCO</name>
<dbReference type="GO" id="GO:0006302">
    <property type="term" value="P:double-strand break repair"/>
    <property type="evidence" value="ECO:0007669"/>
    <property type="project" value="EnsemblFungi"/>
</dbReference>
<organism evidence="12 13">
    <name type="scientific">Babjeviella inositovora NRRL Y-12698</name>
    <dbReference type="NCBI Taxonomy" id="984486"/>
    <lineage>
        <taxon>Eukaryota</taxon>
        <taxon>Fungi</taxon>
        <taxon>Dikarya</taxon>
        <taxon>Ascomycota</taxon>
        <taxon>Saccharomycotina</taxon>
        <taxon>Pichiomycetes</taxon>
        <taxon>Serinales incertae sedis</taxon>
        <taxon>Babjeviella</taxon>
    </lineage>
</organism>
<dbReference type="OrthoDB" id="421393at2759"/>
<dbReference type="PANTHER" id="PTHR10537:SF3">
    <property type="entry name" value="DNA PRIMASE LARGE SUBUNIT"/>
    <property type="match status" value="1"/>
</dbReference>
<dbReference type="PIRSF" id="PIRSF009449">
    <property type="entry name" value="DNA_primase_large_subunit"/>
    <property type="match status" value="1"/>
</dbReference>
<dbReference type="GO" id="GO:0006270">
    <property type="term" value="P:DNA replication initiation"/>
    <property type="evidence" value="ECO:0007669"/>
    <property type="project" value="EnsemblFungi"/>
</dbReference>
<evidence type="ECO:0000259" key="11">
    <source>
        <dbReference type="Pfam" id="PF04104"/>
    </source>
</evidence>
<dbReference type="GO" id="GO:0003899">
    <property type="term" value="F:DNA-directed RNA polymerase activity"/>
    <property type="evidence" value="ECO:0007669"/>
    <property type="project" value="EnsemblFungi"/>
</dbReference>
<proteinExistence type="inferred from homology"/>
<dbReference type="InterPro" id="IPR058560">
    <property type="entry name" value="DNA_primase_C"/>
</dbReference>
<feature type="binding site" evidence="10">
    <location>
        <position position="399"/>
    </location>
    <ligand>
        <name>[4Fe-4S] cluster</name>
        <dbReference type="ChEBI" id="CHEBI:49883"/>
    </ligand>
</feature>
<dbReference type="GO" id="GO:0003697">
    <property type="term" value="F:single-stranded DNA binding"/>
    <property type="evidence" value="ECO:0007669"/>
    <property type="project" value="EnsemblFungi"/>
</dbReference>
<comment type="cofactor">
    <cofactor evidence="9">
        <name>[4Fe-4S] cluster</name>
        <dbReference type="ChEBI" id="CHEBI:49883"/>
    </cofactor>
    <text evidence="9">Binds 1 [4Fe-4S] cluster.</text>
</comment>
<evidence type="ECO:0000256" key="6">
    <source>
        <dbReference type="ARBA" id="ARBA00023004"/>
    </source>
</evidence>
<evidence type="ECO:0000256" key="9">
    <source>
        <dbReference type="PIRNR" id="PIRNR009449"/>
    </source>
</evidence>
<keyword evidence="5 9" id="KW-0479">Metal-binding</keyword>
<dbReference type="Proteomes" id="UP000094336">
    <property type="component" value="Unassembled WGS sequence"/>
</dbReference>
<dbReference type="GO" id="GO:0006269">
    <property type="term" value="P:DNA replication, synthesis of primer"/>
    <property type="evidence" value="ECO:0007669"/>
    <property type="project" value="UniProtKB-KW"/>
</dbReference>
<evidence type="ECO:0000313" key="12">
    <source>
        <dbReference type="EMBL" id="ODQ81108.1"/>
    </source>
</evidence>
<keyword evidence="7 9" id="KW-0411">Iron-sulfur</keyword>
<keyword evidence="8 9" id="KW-0238">DNA-binding</keyword>
<keyword evidence="4 9" id="KW-0235">DNA replication</keyword>
<gene>
    <name evidence="12" type="ORF">BABINDRAFT_179698</name>
</gene>
<accession>A0A1E3QTV0</accession>
<comment type="function">
    <text evidence="9">DNA primase is the polymerase that synthesizes small RNA primers for the Okazaki fragments made during discontinuous DNA replication.</text>
</comment>
<keyword evidence="13" id="KW-1185">Reference proteome</keyword>
<evidence type="ECO:0000256" key="1">
    <source>
        <dbReference type="ARBA" id="ARBA00010564"/>
    </source>
</evidence>
<feature type="binding site" evidence="10">
    <location>
        <position position="457"/>
    </location>
    <ligand>
        <name>[4Fe-4S] cluster</name>
        <dbReference type="ChEBI" id="CHEBI:49883"/>
    </ligand>
</feature>
<reference evidence="13" key="1">
    <citation type="submission" date="2016-05" db="EMBL/GenBank/DDBJ databases">
        <title>Comparative genomics of biotechnologically important yeasts.</title>
        <authorList>
            <consortium name="DOE Joint Genome Institute"/>
            <person name="Riley R."/>
            <person name="Haridas S."/>
            <person name="Wolfe K.H."/>
            <person name="Lopes M.R."/>
            <person name="Hittinger C.T."/>
            <person name="Goker M."/>
            <person name="Salamov A."/>
            <person name="Wisecaver J."/>
            <person name="Long T.M."/>
            <person name="Aerts A.L."/>
            <person name="Barry K."/>
            <person name="Choi C."/>
            <person name="Clum A."/>
            <person name="Coughlan A.Y."/>
            <person name="Deshpande S."/>
            <person name="Douglass A.P."/>
            <person name="Hanson S.J."/>
            <person name="Klenk H.-P."/>
            <person name="Labutti K."/>
            <person name="Lapidus A."/>
            <person name="Lindquist E."/>
            <person name="Lipzen A."/>
            <person name="Meier-Kolthoff J.P."/>
            <person name="Ohm R.A."/>
            <person name="Otillar R.P."/>
            <person name="Pangilinan J."/>
            <person name="Peng Y."/>
            <person name="Rokas A."/>
            <person name="Rosa C.A."/>
            <person name="Scheuner C."/>
            <person name="Sibirny A.A."/>
            <person name="Slot J.C."/>
            <person name="Stielow J.B."/>
            <person name="Sun H."/>
            <person name="Kurtzman C.P."/>
            <person name="Blackwell M."/>
            <person name="Grigoriev I.V."/>
            <person name="Jeffries T.W."/>
        </authorList>
    </citation>
    <scope>NUCLEOTIDE SEQUENCE [LARGE SCALE GENOMIC DNA]</scope>
    <source>
        <strain evidence="13">NRRL Y-12698</strain>
    </source>
</reference>
<dbReference type="PANTHER" id="PTHR10537">
    <property type="entry name" value="DNA PRIMASE LARGE SUBUNIT"/>
    <property type="match status" value="1"/>
</dbReference>
<keyword evidence="3 9" id="KW-0639">Primosome</keyword>
<dbReference type="GeneID" id="30148950"/>
<comment type="similarity">
    <text evidence="1 9">Belongs to the eukaryotic-type primase large subunit family.</text>
</comment>
<dbReference type="CDD" id="cd07322">
    <property type="entry name" value="PriL_PriS_Eukaryotic"/>
    <property type="match status" value="1"/>
</dbReference>
<dbReference type="AlphaFoldDB" id="A0A1E3QTV0"/>
<evidence type="ECO:0000256" key="10">
    <source>
        <dbReference type="PIRSR" id="PIRSR009449-1"/>
    </source>
</evidence>
<dbReference type="RefSeq" id="XP_018986436.1">
    <property type="nucleotide sequence ID" value="XM_019131097.1"/>
</dbReference>
<dbReference type="GO" id="GO:0005658">
    <property type="term" value="C:alpha DNA polymerase:primase complex"/>
    <property type="evidence" value="ECO:0007669"/>
    <property type="project" value="EnsemblFungi"/>
</dbReference>
<evidence type="ECO:0000256" key="4">
    <source>
        <dbReference type="ARBA" id="ARBA00022705"/>
    </source>
</evidence>
<dbReference type="InterPro" id="IPR007238">
    <property type="entry name" value="DNA_primase_lsu_euk/arc"/>
</dbReference>